<evidence type="ECO:0000313" key="2">
    <source>
        <dbReference type="EMBL" id="MFB9134413.1"/>
    </source>
</evidence>
<feature type="transmembrane region" description="Helical" evidence="1">
    <location>
        <begin position="76"/>
        <end position="93"/>
    </location>
</feature>
<accession>A0ABV5HJJ8</accession>
<keyword evidence="3" id="KW-1185">Reference proteome</keyword>
<keyword evidence="1" id="KW-0472">Membrane</keyword>
<keyword evidence="1" id="KW-0812">Transmembrane</keyword>
<proteinExistence type="predicted"/>
<keyword evidence="1" id="KW-1133">Transmembrane helix</keyword>
<feature type="transmembrane region" description="Helical" evidence="1">
    <location>
        <begin position="134"/>
        <end position="157"/>
    </location>
</feature>
<organism evidence="2 3">
    <name type="scientific">Vibrio olivae</name>
    <dbReference type="NCBI Taxonomy" id="1243002"/>
    <lineage>
        <taxon>Bacteria</taxon>
        <taxon>Pseudomonadati</taxon>
        <taxon>Pseudomonadota</taxon>
        <taxon>Gammaproteobacteria</taxon>
        <taxon>Vibrionales</taxon>
        <taxon>Vibrionaceae</taxon>
        <taxon>Vibrio</taxon>
    </lineage>
</organism>
<evidence type="ECO:0000256" key="1">
    <source>
        <dbReference type="SAM" id="Phobius"/>
    </source>
</evidence>
<evidence type="ECO:0000313" key="3">
    <source>
        <dbReference type="Proteomes" id="UP001589645"/>
    </source>
</evidence>
<sequence>MRLLTMSIWFQLLWLLAVIGQEQTQWWLMLCVIATYLYVLLKQSIPLERLFILGFLGIAVDWFNMRTHLLSFDSEFLPTWLISLWFIFAWYAYNLVPALRPFSSWLLIPIGGLLGASSYFAGYKLEAVALPHSLSVSLSALFIEWSLIMLVILKVIYREQRSIR</sequence>
<reference evidence="2 3" key="1">
    <citation type="submission" date="2024-09" db="EMBL/GenBank/DDBJ databases">
        <authorList>
            <person name="Sun Q."/>
            <person name="Mori K."/>
        </authorList>
    </citation>
    <scope>NUCLEOTIDE SEQUENCE [LARGE SCALE GENOMIC DNA]</scope>
    <source>
        <strain evidence="2 3">CECT 8064</strain>
    </source>
</reference>
<feature type="transmembrane region" description="Helical" evidence="1">
    <location>
        <begin position="50"/>
        <end position="70"/>
    </location>
</feature>
<feature type="transmembrane region" description="Helical" evidence="1">
    <location>
        <begin position="105"/>
        <end position="122"/>
    </location>
</feature>
<dbReference type="RefSeq" id="WP_390190301.1">
    <property type="nucleotide sequence ID" value="NZ_JBHMEP010000001.1"/>
</dbReference>
<dbReference type="EMBL" id="JBHMEP010000001">
    <property type="protein sequence ID" value="MFB9134413.1"/>
    <property type="molecule type" value="Genomic_DNA"/>
</dbReference>
<name>A0ABV5HJJ8_9VIBR</name>
<dbReference type="InterPro" id="IPR021306">
    <property type="entry name" value="DUF2878"/>
</dbReference>
<comment type="caution">
    <text evidence="2">The sequence shown here is derived from an EMBL/GenBank/DDBJ whole genome shotgun (WGS) entry which is preliminary data.</text>
</comment>
<gene>
    <name evidence="2" type="ORF">ACFFUV_05430</name>
</gene>
<dbReference type="Pfam" id="PF11086">
    <property type="entry name" value="DUF2878"/>
    <property type="match status" value="1"/>
</dbReference>
<protein>
    <submittedName>
        <fullName evidence="2">DUF2878 domain-containing protein</fullName>
    </submittedName>
</protein>
<feature type="transmembrane region" description="Helical" evidence="1">
    <location>
        <begin position="27"/>
        <end position="43"/>
    </location>
</feature>
<dbReference type="Proteomes" id="UP001589645">
    <property type="component" value="Unassembled WGS sequence"/>
</dbReference>